<dbReference type="EMBL" id="JAYGJQ010000002">
    <property type="protein sequence ID" value="MEA9357088.1"/>
    <property type="molecule type" value="Genomic_DNA"/>
</dbReference>
<evidence type="ECO:0000313" key="2">
    <source>
        <dbReference type="Proteomes" id="UP001302274"/>
    </source>
</evidence>
<comment type="caution">
    <text evidence="1">The sequence shown here is derived from an EMBL/GenBank/DDBJ whole genome shotgun (WGS) entry which is preliminary data.</text>
</comment>
<keyword evidence="2" id="KW-1185">Reference proteome</keyword>
<accession>A0ABU5VVJ8</accession>
<gene>
    <name evidence="1" type="ORF">SHI21_12760</name>
</gene>
<proteinExistence type="predicted"/>
<name>A0ABU5VVJ8_9BACT</name>
<protein>
    <submittedName>
        <fullName evidence="1">Uncharacterized protein</fullName>
    </submittedName>
</protein>
<dbReference type="Proteomes" id="UP001302274">
    <property type="component" value="Unassembled WGS sequence"/>
</dbReference>
<organism evidence="1 2">
    <name type="scientific">Bacteriovorax antarcticus</name>
    <dbReference type="NCBI Taxonomy" id="3088717"/>
    <lineage>
        <taxon>Bacteria</taxon>
        <taxon>Pseudomonadati</taxon>
        <taxon>Bdellovibrionota</taxon>
        <taxon>Bacteriovoracia</taxon>
        <taxon>Bacteriovoracales</taxon>
        <taxon>Bacteriovoracaceae</taxon>
        <taxon>Bacteriovorax</taxon>
    </lineage>
</organism>
<evidence type="ECO:0000313" key="1">
    <source>
        <dbReference type="EMBL" id="MEA9357088.1"/>
    </source>
</evidence>
<sequence length="165" mass="19164">MKTLELEKLIQNLSTELYSFAFILIPDDLQATQLMIDSVSAFIIQKRTLIDKWSSTSESELVHNSKDIKIHLYRSMYELAKKRYNQLRMSFKSIEDNSGFFALEFDDKAALFLKERTDFPMDVIEFILGQSRGEVLAHLYSARIKMVNNVPAHSEAIQNDVRNHN</sequence>
<reference evidence="1 2" key="1">
    <citation type="submission" date="2023-11" db="EMBL/GenBank/DDBJ databases">
        <title>A Novel Polar Bacteriovorax (B. antarcticus) Isolated from the Biocrust in Antarctica.</title>
        <authorList>
            <person name="Mun W."/>
            <person name="Choi S.Y."/>
            <person name="Mitchell R.J."/>
        </authorList>
    </citation>
    <scope>NUCLEOTIDE SEQUENCE [LARGE SCALE GENOMIC DNA]</scope>
    <source>
        <strain evidence="1 2">PP10</strain>
    </source>
</reference>
<dbReference type="RefSeq" id="WP_323576982.1">
    <property type="nucleotide sequence ID" value="NZ_JAYGJQ010000002.1"/>
</dbReference>